<evidence type="ECO:0008006" key="2">
    <source>
        <dbReference type="Google" id="ProtNLM"/>
    </source>
</evidence>
<geneLocation type="plasmid" evidence="1">
    <name>pRGRH0700</name>
</geneLocation>
<dbReference type="Gene3D" id="2.30.30.110">
    <property type="match status" value="1"/>
</dbReference>
<reference evidence="1" key="2">
    <citation type="submission" date="2015-07" db="EMBL/GenBank/DDBJ databases">
        <title>Plasmids, circular viruses and viroids from rat gut.</title>
        <authorList>
            <person name="Jorgensen T.J."/>
            <person name="Hansen M.A."/>
            <person name="Xu Z."/>
            <person name="Tabak M.A."/>
            <person name="Sorensen S.J."/>
            <person name="Hansen L.H."/>
        </authorList>
    </citation>
    <scope>NUCLEOTIDE SEQUENCE</scope>
    <source>
        <plasmid evidence="1">pRGRH0700</plasmid>
    </source>
</reference>
<dbReference type="InterPro" id="IPR003477">
    <property type="entry name" value="PemK-like"/>
</dbReference>
<dbReference type="EMBL" id="LN853318">
    <property type="protein sequence ID" value="CRY95638.1"/>
    <property type="molecule type" value="Genomic_DNA"/>
</dbReference>
<keyword evidence="1" id="KW-0614">Plasmid</keyword>
<dbReference type="AlphaFoldDB" id="A0A0H5Q1B2"/>
<sequence length="125" mass="13316">MPLLYQPKPGSIVICDFRGYVAPEMVKTRPVVVLAKSPTHPQLLTVVPISTTQPVPALACHIQLTTSPIPGKVVTCWAKCDMVATVALSRLDRVKVGHRQYDVPTLNPAELTAIKAAVAAALGVP</sequence>
<protein>
    <recommendedName>
        <fullName evidence="2">Type II toxin-antitoxin system PemK/MazF family toxin</fullName>
    </recommendedName>
</protein>
<evidence type="ECO:0000313" key="1">
    <source>
        <dbReference type="EMBL" id="CRY95638.1"/>
    </source>
</evidence>
<reference evidence="1" key="1">
    <citation type="submission" date="2015-06" db="EMBL/GenBank/DDBJ databases">
        <authorList>
            <person name="Joergensen T."/>
        </authorList>
    </citation>
    <scope>NUCLEOTIDE SEQUENCE</scope>
    <source>
        <plasmid evidence="1">pRGRH0700</plasmid>
    </source>
</reference>
<name>A0A0H5Q1B2_9ZZZZ</name>
<proteinExistence type="predicted"/>
<organism evidence="1">
    <name type="scientific">uncultured prokaryote</name>
    <dbReference type="NCBI Taxonomy" id="198431"/>
    <lineage>
        <taxon>unclassified sequences</taxon>
        <taxon>environmental samples</taxon>
    </lineage>
</organism>
<accession>A0A0H5Q1B2</accession>
<dbReference type="InterPro" id="IPR011067">
    <property type="entry name" value="Plasmid_toxin/cell-grow_inhib"/>
</dbReference>
<dbReference type="GO" id="GO:0003677">
    <property type="term" value="F:DNA binding"/>
    <property type="evidence" value="ECO:0007669"/>
    <property type="project" value="InterPro"/>
</dbReference>
<dbReference type="Pfam" id="PF02452">
    <property type="entry name" value="PemK_toxin"/>
    <property type="match status" value="1"/>
</dbReference>
<dbReference type="SUPFAM" id="SSF50118">
    <property type="entry name" value="Cell growth inhibitor/plasmid maintenance toxic component"/>
    <property type="match status" value="1"/>
</dbReference>